<dbReference type="SUPFAM" id="SSF50249">
    <property type="entry name" value="Nucleic acid-binding proteins"/>
    <property type="match status" value="1"/>
</dbReference>
<evidence type="ECO:0000313" key="3">
    <source>
        <dbReference type="Proteomes" id="UP001165063"/>
    </source>
</evidence>
<dbReference type="PANTHER" id="PTHR23355">
    <property type="entry name" value="RIBONUCLEASE"/>
    <property type="match status" value="1"/>
</dbReference>
<dbReference type="PANTHER" id="PTHR23355:SF9">
    <property type="entry name" value="DIS3-LIKE EXONUCLEASE 2"/>
    <property type="match status" value="1"/>
</dbReference>
<comment type="caution">
    <text evidence="2">The sequence shown here is derived from an EMBL/GenBank/DDBJ whole genome shotgun (WGS) entry which is preliminary data.</text>
</comment>
<dbReference type="OrthoDB" id="2285229at2759"/>
<dbReference type="InterPro" id="IPR001900">
    <property type="entry name" value="RNase_II/R"/>
</dbReference>
<evidence type="ECO:0000259" key="1">
    <source>
        <dbReference type="SMART" id="SM00955"/>
    </source>
</evidence>
<sequence>MTPEELLEKAGSTDYLKLKEEHEKISYMRYKKPNQYWLSKLLGVSKPVNYKDGSDAELIETKKMVRKKLETIHGSVRNTVELESLSGDHLNVGDVVDLSSDFERSGLAVIAKLPDSIVDARYTLINQYGEIEFVSRYQTGVRIPNVFPKGWFEHSILEESQFVDPDSGLASIGKPYYKLEDKIGKDKLFDSAMSKATVNLGDSNVKTYIVPSLLAEIISKELTGIINKAWDILPMMNLKLEVLHNILQCNESPIVLSFRQLYEAAKITDLEELAKGLTSKKEDTINKTYEKLLRKLQKTVSVSNQFNSVTLGKPIIGSVERFYKTTIQEYYAFIMSVRKNDQIFHHQSSENSPSYVTVVPLNRIVQFNKMVKHFKENPIEYEMMSIYVNKLLATNSETLTSVDVNKDQFDEPEYYPVLIDALKLYTADSFHDGVLESFLMKIVRSLKPYKNIDITRTGIYELLLNLKEITPTEDPSKWWYDAMLPGSGLSSKADMEQELYDRITPQNLSTYVDMEHDIQKDREVYNDVIYCIDSENPLEIDDGISIKRLEDKKYLVSSFIADPSSYLTPDSVISEIAFERGSTLYLPELSDMRAITMLPKVFADEIQMGYTDKPSRVLRVSFTVDLKNGVIEPLPDNNDIGFGIAHKFVRVDYGSVNEILSESIESNKILCSISDTTKIDSTKLKNDLKDLYNVSEFMATSAIKNGRSDMSNSLRFGREIEEITADNNNRIKLEFKEVEKKFQSKTQEGEQTQSERLVSEIMVQSNHIAAQFLSRNNIPGLFKYFEELPVSESVKSAIHHLKSKTSINSEDNIKDNSSFKDALLLREFMTRSAFSVEPARHAMLNLDSYATVTSPLRRFTDMINHWQLHSFKSHGQPMFKKSNMAYMVAQLTAKNEILSRIQRKTDGSYTFKALKQLQEEQKNNGSKTAVSFKCIVNRNPTDDGEVSVILMDYGVRGVLRTSWYALGKGITDEKLDGEGKMKQKKLLSDIEVGDIIENAIIEDVDLLDGSIVLTSELV</sequence>
<feature type="domain" description="RNB" evidence="1">
    <location>
        <begin position="522"/>
        <end position="874"/>
    </location>
</feature>
<protein>
    <submittedName>
        <fullName evidence="2">Unnamed protein product</fullName>
    </submittedName>
</protein>
<proteinExistence type="predicted"/>
<dbReference type="AlphaFoldDB" id="A0A9W7DES9"/>
<organism evidence="2 3">
    <name type="scientific">Ambrosiozyma monospora</name>
    <name type="common">Yeast</name>
    <name type="synonym">Endomycopsis monosporus</name>
    <dbReference type="NCBI Taxonomy" id="43982"/>
    <lineage>
        <taxon>Eukaryota</taxon>
        <taxon>Fungi</taxon>
        <taxon>Dikarya</taxon>
        <taxon>Ascomycota</taxon>
        <taxon>Saccharomycotina</taxon>
        <taxon>Pichiomycetes</taxon>
        <taxon>Pichiales</taxon>
        <taxon>Pichiaceae</taxon>
        <taxon>Ambrosiozyma</taxon>
    </lineage>
</organism>
<dbReference type="Pfam" id="PF00773">
    <property type="entry name" value="RNB"/>
    <property type="match status" value="1"/>
</dbReference>
<dbReference type="InterPro" id="IPR050180">
    <property type="entry name" value="RNR_Ribonuclease"/>
</dbReference>
<name>A0A9W7DES9_AMBMO</name>
<keyword evidence="3" id="KW-1185">Reference proteome</keyword>
<evidence type="ECO:0000313" key="2">
    <source>
        <dbReference type="EMBL" id="GMG22055.1"/>
    </source>
</evidence>
<gene>
    <name evidence="2" type="ORF">Amon01_000246500</name>
</gene>
<dbReference type="GO" id="GO:0000932">
    <property type="term" value="C:P-body"/>
    <property type="evidence" value="ECO:0007669"/>
    <property type="project" value="TreeGrafter"/>
</dbReference>
<dbReference type="EMBL" id="BSXU01000901">
    <property type="protein sequence ID" value="GMG22055.1"/>
    <property type="molecule type" value="Genomic_DNA"/>
</dbReference>
<accession>A0A9W7DES9</accession>
<reference evidence="2" key="1">
    <citation type="submission" date="2023-04" db="EMBL/GenBank/DDBJ databases">
        <title>Ambrosiozyma monospora NBRC 1965.</title>
        <authorList>
            <person name="Ichikawa N."/>
            <person name="Sato H."/>
            <person name="Tonouchi N."/>
        </authorList>
    </citation>
    <scope>NUCLEOTIDE SEQUENCE</scope>
    <source>
        <strain evidence="2">NBRC 1965</strain>
    </source>
</reference>
<dbReference type="Proteomes" id="UP001165063">
    <property type="component" value="Unassembled WGS sequence"/>
</dbReference>
<dbReference type="InterPro" id="IPR012340">
    <property type="entry name" value="NA-bd_OB-fold"/>
</dbReference>
<dbReference type="GO" id="GO:0000175">
    <property type="term" value="F:3'-5'-RNA exonuclease activity"/>
    <property type="evidence" value="ECO:0007669"/>
    <property type="project" value="TreeGrafter"/>
</dbReference>
<dbReference type="GO" id="GO:0003723">
    <property type="term" value="F:RNA binding"/>
    <property type="evidence" value="ECO:0007669"/>
    <property type="project" value="InterPro"/>
</dbReference>
<dbReference type="SMART" id="SM00955">
    <property type="entry name" value="RNB"/>
    <property type="match status" value="1"/>
</dbReference>
<dbReference type="GO" id="GO:0006402">
    <property type="term" value="P:mRNA catabolic process"/>
    <property type="evidence" value="ECO:0007669"/>
    <property type="project" value="TreeGrafter"/>
</dbReference>